<comment type="similarity">
    <text evidence="2">Belongs to the pterin-4-alpha-carbinolamine dehydratase family.</text>
</comment>
<dbReference type="EMBL" id="JBFSHR010000016">
    <property type="protein sequence ID" value="MEX6429419.1"/>
    <property type="molecule type" value="Genomic_DNA"/>
</dbReference>
<dbReference type="CDD" id="cd00488">
    <property type="entry name" value="PCD_DCoH"/>
    <property type="match status" value="1"/>
</dbReference>
<dbReference type="Gene3D" id="3.30.1360.20">
    <property type="entry name" value="Transcriptional coactivator/pterin dehydratase"/>
    <property type="match status" value="1"/>
</dbReference>
<keyword evidence="5" id="KW-0456">Lyase</keyword>
<dbReference type="InterPro" id="IPR001533">
    <property type="entry name" value="Pterin_deHydtase"/>
</dbReference>
<evidence type="ECO:0000256" key="5">
    <source>
        <dbReference type="ARBA" id="ARBA00023239"/>
    </source>
</evidence>
<dbReference type="EC" id="4.2.1.96" evidence="3"/>
<evidence type="ECO:0000256" key="3">
    <source>
        <dbReference type="ARBA" id="ARBA00013252"/>
    </source>
</evidence>
<dbReference type="RefSeq" id="WP_298387063.1">
    <property type="nucleotide sequence ID" value="NZ_JBFSHR010000016.1"/>
</dbReference>
<evidence type="ECO:0000256" key="4">
    <source>
        <dbReference type="ARBA" id="ARBA00021735"/>
    </source>
</evidence>
<reference evidence="6 7" key="1">
    <citation type="submission" date="2024-07" db="EMBL/GenBank/DDBJ databases">
        <title>Draft Genome Sequence of Ferrimicrobium acidiphilum Strain YE2023, Isolated from a Pulp of Bioleach Reactor.</title>
        <authorList>
            <person name="Elkina Y.A."/>
            <person name="Bulaeva A.G."/>
            <person name="Beletsky A.V."/>
            <person name="Mardanov A.V."/>
        </authorList>
    </citation>
    <scope>NUCLEOTIDE SEQUENCE [LARGE SCALE GENOMIC DNA]</scope>
    <source>
        <strain evidence="6 7">YE2023</strain>
    </source>
</reference>
<organism evidence="6 7">
    <name type="scientific">Ferrimicrobium acidiphilum</name>
    <dbReference type="NCBI Taxonomy" id="121039"/>
    <lineage>
        <taxon>Bacteria</taxon>
        <taxon>Bacillati</taxon>
        <taxon>Actinomycetota</taxon>
        <taxon>Acidimicrobiia</taxon>
        <taxon>Acidimicrobiales</taxon>
        <taxon>Acidimicrobiaceae</taxon>
        <taxon>Ferrimicrobium</taxon>
    </lineage>
</organism>
<keyword evidence="7" id="KW-1185">Reference proteome</keyword>
<dbReference type="Pfam" id="PF01329">
    <property type="entry name" value="Pterin_4a"/>
    <property type="match status" value="1"/>
</dbReference>
<sequence>MEKLPGGWIQEGSRLVRRIELDDYSKVVVAGLCISSLAMWRNHHPRLIVEYHALTVELSSHDVGAVTDRDLDLAQWINAMIPPFE</sequence>
<gene>
    <name evidence="6" type="ORF">AB6A68_06140</name>
</gene>
<evidence type="ECO:0000313" key="6">
    <source>
        <dbReference type="EMBL" id="MEX6429419.1"/>
    </source>
</evidence>
<protein>
    <recommendedName>
        <fullName evidence="4">Putative pterin-4-alpha-carbinolamine dehydratase</fullName>
        <ecNumber evidence="3">4.2.1.96</ecNumber>
    </recommendedName>
</protein>
<name>A0ABV3Y4N0_9ACTN</name>
<evidence type="ECO:0000256" key="1">
    <source>
        <dbReference type="ARBA" id="ARBA00001554"/>
    </source>
</evidence>
<dbReference type="InterPro" id="IPR036428">
    <property type="entry name" value="PCD_sf"/>
</dbReference>
<comment type="caution">
    <text evidence="6">The sequence shown here is derived from an EMBL/GenBank/DDBJ whole genome shotgun (WGS) entry which is preliminary data.</text>
</comment>
<dbReference type="Proteomes" id="UP001560267">
    <property type="component" value="Unassembled WGS sequence"/>
</dbReference>
<proteinExistence type="inferred from homology"/>
<comment type="catalytic activity">
    <reaction evidence="1">
        <text>(4aS,6R)-4a-hydroxy-L-erythro-5,6,7,8-tetrahydrobiopterin = (6R)-L-erythro-6,7-dihydrobiopterin + H2O</text>
        <dbReference type="Rhea" id="RHEA:11920"/>
        <dbReference type="ChEBI" id="CHEBI:15377"/>
        <dbReference type="ChEBI" id="CHEBI:15642"/>
        <dbReference type="ChEBI" id="CHEBI:43120"/>
        <dbReference type="EC" id="4.2.1.96"/>
    </reaction>
</comment>
<dbReference type="SUPFAM" id="SSF55248">
    <property type="entry name" value="PCD-like"/>
    <property type="match status" value="1"/>
</dbReference>
<evidence type="ECO:0000313" key="7">
    <source>
        <dbReference type="Proteomes" id="UP001560267"/>
    </source>
</evidence>
<accession>A0ABV3Y4N0</accession>
<evidence type="ECO:0000256" key="2">
    <source>
        <dbReference type="ARBA" id="ARBA00006472"/>
    </source>
</evidence>